<feature type="transmembrane region" description="Helical" evidence="12">
    <location>
        <begin position="129"/>
        <end position="147"/>
    </location>
</feature>
<dbReference type="AlphaFoldDB" id="A0A9N9FE91"/>
<sequence>MKRMNYGTSLPSPMAENSSSSRPVDRGYSPSRINFKEGICKFRDWLGDAFESRRAHWVILGLVVADFIAVMSVIIVSFLWPEFEEKEHILFETLEIIAFTINTIFVFEVMIKLFIFGNYYFIKSHHWQLHLFDAVIIYTTFFLEIFLSGKQREVAGLLILFRLWRLIKALSIFAVGLIEYDEDKVDQLKLQNKRLREELESLLTEIDLIAREDHWNKQRMARIFKSHQKDLLNEENEDKVSINVRQ</sequence>
<proteinExistence type="predicted"/>
<accession>A0A9N9FE91</accession>
<evidence type="ECO:0000256" key="3">
    <source>
        <dbReference type="ARBA" id="ARBA00022475"/>
    </source>
</evidence>
<dbReference type="PANTHER" id="PTHR46480">
    <property type="entry name" value="F20B24.22"/>
    <property type="match status" value="1"/>
</dbReference>
<keyword evidence="7" id="KW-0406">Ion transport</keyword>
<evidence type="ECO:0000256" key="8">
    <source>
        <dbReference type="ARBA" id="ARBA00023136"/>
    </source>
</evidence>
<keyword evidence="2" id="KW-0813">Transport</keyword>
<keyword evidence="8 12" id="KW-0472">Membrane</keyword>
<keyword evidence="9" id="KW-0407">Ion channel</keyword>
<evidence type="ECO:0000256" key="11">
    <source>
        <dbReference type="SAM" id="MobiDB-lite"/>
    </source>
</evidence>
<feature type="compositionally biased region" description="Polar residues" evidence="11">
    <location>
        <begin position="1"/>
        <end position="22"/>
    </location>
</feature>
<evidence type="ECO:0000256" key="12">
    <source>
        <dbReference type="SAM" id="Phobius"/>
    </source>
</evidence>
<evidence type="ECO:0000256" key="9">
    <source>
        <dbReference type="ARBA" id="ARBA00023303"/>
    </source>
</evidence>
<keyword evidence="6 12" id="KW-1133">Transmembrane helix</keyword>
<feature type="transmembrane region" description="Helical" evidence="12">
    <location>
        <begin position="57"/>
        <end position="80"/>
    </location>
</feature>
<evidence type="ECO:0000313" key="13">
    <source>
        <dbReference type="EMBL" id="CAG8529632.1"/>
    </source>
</evidence>
<keyword evidence="4 12" id="KW-0812">Transmembrane</keyword>
<feature type="transmembrane region" description="Helical" evidence="12">
    <location>
        <begin position="159"/>
        <end position="180"/>
    </location>
</feature>
<dbReference type="InterPro" id="IPR031846">
    <property type="entry name" value="Hvcn1"/>
</dbReference>
<evidence type="ECO:0000256" key="1">
    <source>
        <dbReference type="ARBA" id="ARBA00004651"/>
    </source>
</evidence>
<protein>
    <submittedName>
        <fullName evidence="13">16901_t:CDS:1</fullName>
    </submittedName>
</protein>
<keyword evidence="3" id="KW-1003">Cell membrane</keyword>
<evidence type="ECO:0000256" key="10">
    <source>
        <dbReference type="SAM" id="Coils"/>
    </source>
</evidence>
<keyword evidence="10" id="KW-0175">Coiled coil</keyword>
<evidence type="ECO:0000256" key="5">
    <source>
        <dbReference type="ARBA" id="ARBA00022882"/>
    </source>
</evidence>
<reference evidence="13" key="1">
    <citation type="submission" date="2021-06" db="EMBL/GenBank/DDBJ databases">
        <authorList>
            <person name="Kallberg Y."/>
            <person name="Tangrot J."/>
            <person name="Rosling A."/>
        </authorList>
    </citation>
    <scope>NUCLEOTIDE SEQUENCE</scope>
    <source>
        <strain evidence="13">87-6 pot B 2015</strain>
    </source>
</reference>
<evidence type="ECO:0000256" key="6">
    <source>
        <dbReference type="ARBA" id="ARBA00022989"/>
    </source>
</evidence>
<feature type="transmembrane region" description="Helical" evidence="12">
    <location>
        <begin position="96"/>
        <end position="122"/>
    </location>
</feature>
<comment type="caution">
    <text evidence="13">The sequence shown here is derived from an EMBL/GenBank/DDBJ whole genome shotgun (WGS) entry which is preliminary data.</text>
</comment>
<dbReference type="Gene3D" id="1.20.120.350">
    <property type="entry name" value="Voltage-gated potassium channels. Chain C"/>
    <property type="match status" value="1"/>
</dbReference>
<evidence type="ECO:0000256" key="7">
    <source>
        <dbReference type="ARBA" id="ARBA00023065"/>
    </source>
</evidence>
<keyword evidence="14" id="KW-1185">Reference proteome</keyword>
<dbReference type="GO" id="GO:0005886">
    <property type="term" value="C:plasma membrane"/>
    <property type="evidence" value="ECO:0007669"/>
    <property type="project" value="UniProtKB-SubCell"/>
</dbReference>
<feature type="coiled-coil region" evidence="10">
    <location>
        <begin position="178"/>
        <end position="212"/>
    </location>
</feature>
<feature type="region of interest" description="Disordered" evidence="11">
    <location>
        <begin position="1"/>
        <end position="29"/>
    </location>
</feature>
<dbReference type="PANTHER" id="PTHR46480:SF1">
    <property type="entry name" value="VOLTAGE-GATED HYDROGEN CHANNEL 1"/>
    <property type="match status" value="1"/>
</dbReference>
<gene>
    <name evidence="13" type="ORF">FMOSSE_LOCUS5443</name>
</gene>
<dbReference type="GO" id="GO:0034702">
    <property type="term" value="C:monoatomic ion channel complex"/>
    <property type="evidence" value="ECO:0007669"/>
    <property type="project" value="UniProtKB-KW"/>
</dbReference>
<evidence type="ECO:0000256" key="4">
    <source>
        <dbReference type="ARBA" id="ARBA00022692"/>
    </source>
</evidence>
<evidence type="ECO:0000256" key="2">
    <source>
        <dbReference type="ARBA" id="ARBA00022448"/>
    </source>
</evidence>
<dbReference type="EMBL" id="CAJVPP010001032">
    <property type="protein sequence ID" value="CAG8529632.1"/>
    <property type="molecule type" value="Genomic_DNA"/>
</dbReference>
<name>A0A9N9FE91_FUNMO</name>
<keyword evidence="5" id="KW-0851">Voltage-gated channel</keyword>
<dbReference type="SUPFAM" id="SSF81324">
    <property type="entry name" value="Voltage-gated potassium channels"/>
    <property type="match status" value="1"/>
</dbReference>
<dbReference type="Proteomes" id="UP000789375">
    <property type="component" value="Unassembled WGS sequence"/>
</dbReference>
<dbReference type="GO" id="GO:0030171">
    <property type="term" value="F:voltage-gated proton channel activity"/>
    <property type="evidence" value="ECO:0007669"/>
    <property type="project" value="InterPro"/>
</dbReference>
<dbReference type="InterPro" id="IPR027359">
    <property type="entry name" value="Volt_channel_dom_sf"/>
</dbReference>
<comment type="subcellular location">
    <subcellularLocation>
        <location evidence="1">Cell membrane</location>
        <topology evidence="1">Multi-pass membrane protein</topology>
    </subcellularLocation>
</comment>
<evidence type="ECO:0000313" key="14">
    <source>
        <dbReference type="Proteomes" id="UP000789375"/>
    </source>
</evidence>
<organism evidence="13 14">
    <name type="scientific">Funneliformis mosseae</name>
    <name type="common">Endomycorrhizal fungus</name>
    <name type="synonym">Glomus mosseae</name>
    <dbReference type="NCBI Taxonomy" id="27381"/>
    <lineage>
        <taxon>Eukaryota</taxon>
        <taxon>Fungi</taxon>
        <taxon>Fungi incertae sedis</taxon>
        <taxon>Mucoromycota</taxon>
        <taxon>Glomeromycotina</taxon>
        <taxon>Glomeromycetes</taxon>
        <taxon>Glomerales</taxon>
        <taxon>Glomeraceae</taxon>
        <taxon>Funneliformis</taxon>
    </lineage>
</organism>